<dbReference type="AlphaFoldDB" id="A0A176RTX4"/>
<evidence type="ECO:0000313" key="2">
    <source>
        <dbReference type="EMBL" id="OAD19188.1"/>
    </source>
</evidence>
<protein>
    <submittedName>
        <fullName evidence="2">Uncharacterized protein</fullName>
    </submittedName>
</protein>
<reference evidence="2 3" key="1">
    <citation type="submission" date="2016-05" db="EMBL/GenBank/DDBJ databases">
        <title>Single-cell genome of chain-forming Candidatus Thiomargarita nelsonii and comparison to other large sulfur-oxidizing bacteria.</title>
        <authorList>
            <person name="Winkel M."/>
            <person name="Salman V."/>
            <person name="Woyke T."/>
            <person name="Schulz-Vogt H."/>
            <person name="Richter M."/>
            <person name="Flood B."/>
            <person name="Bailey J."/>
            <person name="Amann R."/>
            <person name="Mussmann M."/>
        </authorList>
    </citation>
    <scope>NUCLEOTIDE SEQUENCE [LARGE SCALE GENOMIC DNA]</scope>
    <source>
        <strain evidence="2 3">THI036</strain>
    </source>
</reference>
<evidence type="ECO:0000256" key="1">
    <source>
        <dbReference type="SAM" id="MobiDB-lite"/>
    </source>
</evidence>
<dbReference type="Proteomes" id="UP000076962">
    <property type="component" value="Unassembled WGS sequence"/>
</dbReference>
<comment type="caution">
    <text evidence="2">The sequence shown here is derived from an EMBL/GenBank/DDBJ whole genome shotgun (WGS) entry which is preliminary data.</text>
</comment>
<keyword evidence="3" id="KW-1185">Reference proteome</keyword>
<dbReference type="EMBL" id="LUTY01002906">
    <property type="protein sequence ID" value="OAD19188.1"/>
    <property type="molecule type" value="Genomic_DNA"/>
</dbReference>
<proteinExistence type="predicted"/>
<accession>A0A176RTX4</accession>
<sequence>MQDAERPSMHSHAERGNEKKKTTVQDKSWTPKSQYRTFFFLSVIPTTGGILPTG</sequence>
<evidence type="ECO:0000313" key="3">
    <source>
        <dbReference type="Proteomes" id="UP000076962"/>
    </source>
</evidence>
<feature type="region of interest" description="Disordered" evidence="1">
    <location>
        <begin position="1"/>
        <end position="28"/>
    </location>
</feature>
<gene>
    <name evidence="2" type="ORF">THIOM_005193</name>
</gene>
<organism evidence="2 3">
    <name type="scientific">Candidatus Thiomargarita nelsonii</name>
    <dbReference type="NCBI Taxonomy" id="1003181"/>
    <lineage>
        <taxon>Bacteria</taxon>
        <taxon>Pseudomonadati</taxon>
        <taxon>Pseudomonadota</taxon>
        <taxon>Gammaproteobacteria</taxon>
        <taxon>Thiotrichales</taxon>
        <taxon>Thiotrichaceae</taxon>
        <taxon>Thiomargarita</taxon>
    </lineage>
</organism>
<feature type="compositionally biased region" description="Basic and acidic residues" evidence="1">
    <location>
        <begin position="1"/>
        <end position="24"/>
    </location>
</feature>
<name>A0A176RTX4_9GAMM</name>